<reference evidence="12" key="1">
    <citation type="journal article" date="2019" name="Int. J. Syst. Evol. Microbiol.">
        <title>The Global Catalogue of Microorganisms (GCM) 10K type strain sequencing project: providing services to taxonomists for standard genome sequencing and annotation.</title>
        <authorList>
            <consortium name="The Broad Institute Genomics Platform"/>
            <consortium name="The Broad Institute Genome Sequencing Center for Infectious Disease"/>
            <person name="Wu L."/>
            <person name="Ma J."/>
        </authorList>
    </citation>
    <scope>NUCLEOTIDE SEQUENCE [LARGE SCALE GENOMIC DNA]</scope>
    <source>
        <strain evidence="12">CGMCC 1.3240</strain>
    </source>
</reference>
<dbReference type="InterPro" id="IPR013785">
    <property type="entry name" value="Aldolase_TIM"/>
</dbReference>
<dbReference type="InterPro" id="IPR014756">
    <property type="entry name" value="Ig_E-set"/>
</dbReference>
<feature type="domain" description="Carbohydrate binding X2" evidence="9">
    <location>
        <begin position="908"/>
        <end position="989"/>
    </location>
</feature>
<keyword evidence="8" id="KW-1015">Disulfide bond</keyword>
<proteinExistence type="inferred from homology"/>
<feature type="domain" description="Carbohydrate binding X2" evidence="9">
    <location>
        <begin position="595"/>
        <end position="676"/>
    </location>
</feature>
<dbReference type="PANTHER" id="PTHR11452">
    <property type="entry name" value="ALPHA-GALACTOSIDASE/ALPHA-N-ACETYLGALACTOSAMINIDASE"/>
    <property type="match status" value="1"/>
</dbReference>
<dbReference type="CDD" id="cd14792">
    <property type="entry name" value="GH27"/>
    <property type="match status" value="1"/>
</dbReference>
<dbReference type="Pfam" id="PF17801">
    <property type="entry name" value="Melibiase_C"/>
    <property type="match status" value="1"/>
</dbReference>
<comment type="catalytic activity">
    <reaction evidence="8">
        <text>Hydrolysis of terminal, non-reducing alpha-D-galactose residues in alpha-D-galactosides, including galactose oligosaccharides, galactomannans and galactolipids.</text>
        <dbReference type="EC" id="3.2.1.22"/>
    </reaction>
</comment>
<dbReference type="Pfam" id="PF16499">
    <property type="entry name" value="Melibiase_2"/>
    <property type="match status" value="2"/>
</dbReference>
<dbReference type="Proteomes" id="UP001596047">
    <property type="component" value="Unassembled WGS sequence"/>
</dbReference>
<evidence type="ECO:0000313" key="11">
    <source>
        <dbReference type="EMBL" id="MFC5653283.1"/>
    </source>
</evidence>
<dbReference type="InterPro" id="IPR002241">
    <property type="entry name" value="Glyco_hydro_27"/>
</dbReference>
<evidence type="ECO:0000259" key="10">
    <source>
        <dbReference type="Pfam" id="PF17801"/>
    </source>
</evidence>
<keyword evidence="4" id="KW-0136">Cellulose degradation</keyword>
<dbReference type="InterPro" id="IPR005102">
    <property type="entry name" value="Carbo-bd_X2"/>
</dbReference>
<gene>
    <name evidence="11" type="ORF">ACFPYJ_30055</name>
</gene>
<feature type="domain" description="Carbohydrate binding X2" evidence="9">
    <location>
        <begin position="503"/>
        <end position="583"/>
    </location>
</feature>
<organism evidence="11 12">
    <name type="scientific">Paenibacillus solisilvae</name>
    <dbReference type="NCBI Taxonomy" id="2486751"/>
    <lineage>
        <taxon>Bacteria</taxon>
        <taxon>Bacillati</taxon>
        <taxon>Bacillota</taxon>
        <taxon>Bacilli</taxon>
        <taxon>Bacillales</taxon>
        <taxon>Paenibacillaceae</taxon>
        <taxon>Paenibacillus</taxon>
    </lineage>
</organism>
<keyword evidence="3 8" id="KW-0378">Hydrolase</keyword>
<evidence type="ECO:0000256" key="8">
    <source>
        <dbReference type="RuleBase" id="RU361168"/>
    </source>
</evidence>
<dbReference type="InterPro" id="IPR013783">
    <property type="entry name" value="Ig-like_fold"/>
</dbReference>
<keyword evidence="12" id="KW-1185">Reference proteome</keyword>
<protein>
    <recommendedName>
        <fullName evidence="8">Alpha-galactosidase</fullName>
        <ecNumber evidence="8">3.2.1.22</ecNumber>
    </recommendedName>
    <alternativeName>
        <fullName evidence="8">Melibiase</fullName>
    </alternativeName>
</protein>
<evidence type="ECO:0000256" key="3">
    <source>
        <dbReference type="ARBA" id="ARBA00022801"/>
    </source>
</evidence>
<feature type="domain" description="Alpha galactosidase C-terminal" evidence="10">
    <location>
        <begin position="380"/>
        <end position="453"/>
    </location>
</feature>
<evidence type="ECO:0000256" key="6">
    <source>
        <dbReference type="ARBA" id="ARBA00023295"/>
    </source>
</evidence>
<dbReference type="Pfam" id="PF03442">
    <property type="entry name" value="CBM_X2"/>
    <property type="match status" value="6"/>
</dbReference>
<evidence type="ECO:0000256" key="4">
    <source>
        <dbReference type="ARBA" id="ARBA00023001"/>
    </source>
</evidence>
<comment type="caution">
    <text evidence="11">The sequence shown here is derived from an EMBL/GenBank/DDBJ whole genome shotgun (WGS) entry which is preliminary data.</text>
</comment>
<keyword evidence="2" id="KW-0732">Signal</keyword>
<dbReference type="SUPFAM" id="SSF81296">
    <property type="entry name" value="E set domains"/>
    <property type="match status" value="6"/>
</dbReference>
<dbReference type="EMBL" id="JBHSOW010000121">
    <property type="protein sequence ID" value="MFC5653283.1"/>
    <property type="molecule type" value="Genomic_DNA"/>
</dbReference>
<dbReference type="InterPro" id="IPR041233">
    <property type="entry name" value="Melibiase_C"/>
</dbReference>
<keyword evidence="6 8" id="KW-0326">Glycosidase</keyword>
<dbReference type="PRINTS" id="PR00740">
    <property type="entry name" value="GLHYDRLASE27"/>
</dbReference>
<dbReference type="Gene3D" id="2.60.120.260">
    <property type="entry name" value="Galactose-binding domain-like"/>
    <property type="match status" value="2"/>
</dbReference>
<dbReference type="PANTHER" id="PTHR11452:SF33">
    <property type="entry name" value="ALPHA-GALACTOSIDASE 2"/>
    <property type="match status" value="1"/>
</dbReference>
<comment type="similarity">
    <text evidence="1 8">Belongs to the glycosyl hydrolase 27 family.</text>
</comment>
<feature type="domain" description="Carbohydrate binding X2" evidence="9">
    <location>
        <begin position="999"/>
        <end position="1080"/>
    </location>
</feature>
<dbReference type="EC" id="3.2.1.22" evidence="8"/>
<sequence length="1391" mass="149837">MNRICKKAKLIFLAFMFIVAQLGIFLPKVQVAQAEAQAEAQVKDTGFAQKPFMGWSSYSMQVYSGNGQWITADQIKAQSDAMHEKLQSHGYEYINIDAGWPGSQDEYGRPVPSTTLFPNGLQEVIDYIHNNGQKVGLYTIPGLSREAYAANLPIYGTTGCHMQDIAQQPLHGIDYWGYVLKIDFSKPCAQKYIDSMADLYAEWGIDFLKFDSVTPGSGHNDLSLDARGDVKAWSQALAPHHIWFELSWALDHNYADYWKKYSNGWRVDWDIECYCGNQALTTWANIARLFPDANLWWRDAGPGGWNDFDSLNIGNGAMDGLTKDERKTAMSLYAISSAQLYMGNDMTNLDDYGLELLTNDEVIAVNQAGHPGHPVSMATDQQVWYANNGDGTYSVALFNLGSTPATVKVNWSDIGLSGSASVRDLWSHKNLGTFDTGYSSVDLAPHASRLFKVVSTGGTSAINDDERISYSGTWTRNGGRELAQPAQNLVVNVNDSSTVDSTISPLTANFDKKVANQADIATTLIGNTLTGIKNGNTALVQGQDYTVSGDQVVIKKEYLATLPVGTAYLTFSFNAGAAQTLTVSVSDTTLKDGTISTTSVSYDKNPVKQAEPSVTLTLNGNTLSSISGGGTPLNPDTDYKISGDRLILKGEYLAGLPSGMTRLTLTFSYGASLILDVAVTDTSKGASQSLNDNDAGIVYTGSWGYSNGRNLGDYMNDVHYAETNDDSLSYTFTGTGIEYLTEKDPSQGDIDFYVDGVYKQTVSTHDIARSGEQLIYSITGLDYGTHTLKAVKKTGVFMLLDKLRVILPDLISPDSESFDKKAIEQADLTVTSSVYGSADGLKGIAGGGSALVADTDYTTAGNQITLKKEYLAAQPLGTTNLTFTFNSGAAQNLSIAINDSSVTNSTIGTTSASFDKKSTEQEDVSVPVELNGNELVGIAGDSTALTPGTDYAVSGSEVIINKKYLATLPVGTTNLVFTFSAGPAQSVAVTVSDTTPTFSPSAVSFDRKPTEQAGLSTTVTLHGDAVSGIANGGAALAAGTDYSVSGGVIFLKKEYMSTLPIGVTNLTVNFASGAAQTLSVVVFESSRGRVVTLNDDAPGIMFTGNWNRSTGRNLGDYMNDVHWTETGHDYYEYTFTGTGIEVVSEKDSSQGDIDFYIDGELKQTISTYSSSQQVQQTVYAISGLPFGVHTLKAVKRTGNYMLLDGFRVILPDLIVPDTASFDKKAPADLTISMTLDGSNLIAISNNGTTLVKAADYTVSGNEVTIKKEYLASQPVGATYLSFTFRGNYQDDVHAAEMNNDSFTYAFRGTGIDLISDKSPEQGDMDIYVDNKLVQTVSAYNAVRITQQTLFSISGLKDRPHTLKVVKKSGAYMVLDKLLYTIAPDKGNGKDK</sequence>
<keyword evidence="5" id="KW-0119">Carbohydrate metabolism</keyword>
<accession>A0ABW0W734</accession>
<dbReference type="SUPFAM" id="SSF51011">
    <property type="entry name" value="Glycosyl hydrolase domain"/>
    <property type="match status" value="1"/>
</dbReference>
<feature type="domain" description="Carbohydrate binding X2" evidence="9">
    <location>
        <begin position="811"/>
        <end position="895"/>
    </location>
</feature>
<dbReference type="Gene3D" id="3.20.20.70">
    <property type="entry name" value="Aldolase class I"/>
    <property type="match status" value="1"/>
</dbReference>
<evidence type="ECO:0000256" key="5">
    <source>
        <dbReference type="ARBA" id="ARBA00023277"/>
    </source>
</evidence>
<evidence type="ECO:0000259" key="9">
    <source>
        <dbReference type="Pfam" id="PF03442"/>
    </source>
</evidence>
<evidence type="ECO:0000256" key="2">
    <source>
        <dbReference type="ARBA" id="ARBA00022729"/>
    </source>
</evidence>
<dbReference type="RefSeq" id="WP_379191937.1">
    <property type="nucleotide sequence ID" value="NZ_JBHSOW010000121.1"/>
</dbReference>
<dbReference type="Gene3D" id="2.60.40.10">
    <property type="entry name" value="Immunoglobulins"/>
    <property type="match status" value="6"/>
</dbReference>
<dbReference type="SUPFAM" id="SSF51445">
    <property type="entry name" value="(Trans)glycosidases"/>
    <property type="match status" value="1"/>
</dbReference>
<dbReference type="Gene3D" id="2.60.40.1180">
    <property type="entry name" value="Golgi alpha-mannosidase II"/>
    <property type="match status" value="1"/>
</dbReference>
<dbReference type="InterPro" id="IPR013780">
    <property type="entry name" value="Glyco_hydro_b"/>
</dbReference>
<keyword evidence="7" id="KW-0624">Polysaccharide degradation</keyword>
<evidence type="ECO:0000313" key="12">
    <source>
        <dbReference type="Proteomes" id="UP001596047"/>
    </source>
</evidence>
<evidence type="ECO:0000256" key="7">
    <source>
        <dbReference type="ARBA" id="ARBA00023326"/>
    </source>
</evidence>
<dbReference type="InterPro" id="IPR017853">
    <property type="entry name" value="GH"/>
</dbReference>
<evidence type="ECO:0000256" key="1">
    <source>
        <dbReference type="ARBA" id="ARBA00009743"/>
    </source>
</evidence>
<name>A0ABW0W734_9BACL</name>
<feature type="domain" description="Carbohydrate binding X2" evidence="9">
    <location>
        <begin position="1214"/>
        <end position="1286"/>
    </location>
</feature>